<dbReference type="SUPFAM" id="SSF48208">
    <property type="entry name" value="Six-hairpin glycosidases"/>
    <property type="match status" value="1"/>
</dbReference>
<dbReference type="GO" id="GO:0004135">
    <property type="term" value="F:amylo-alpha-1,6-glucosidase activity"/>
    <property type="evidence" value="ECO:0007669"/>
    <property type="project" value="InterPro"/>
</dbReference>
<dbReference type="Pfam" id="PF06202">
    <property type="entry name" value="GDE_C"/>
    <property type="match status" value="1"/>
</dbReference>
<keyword evidence="4" id="KW-1185">Reference proteome</keyword>
<comment type="caution">
    <text evidence="3">The sequence shown here is derived from an EMBL/GenBank/DDBJ whole genome shotgun (WGS) entry which is preliminary data.</text>
</comment>
<dbReference type="EMBL" id="JAMXLR010000072">
    <property type="protein sequence ID" value="MCO6046372.1"/>
    <property type="molecule type" value="Genomic_DNA"/>
</dbReference>
<feature type="domain" description="Glycogen debranching enzyme C-terminal" evidence="1">
    <location>
        <begin position="318"/>
        <end position="679"/>
    </location>
</feature>
<evidence type="ECO:0000259" key="1">
    <source>
        <dbReference type="Pfam" id="PF06202"/>
    </source>
</evidence>
<feature type="domain" description="Glycogen debranching enzyme bacterial and archaeal type N-terminal" evidence="2">
    <location>
        <begin position="30"/>
        <end position="248"/>
    </location>
</feature>
<dbReference type="PANTHER" id="PTHR10569:SF2">
    <property type="entry name" value="GLYCOGEN DEBRANCHING ENZYME"/>
    <property type="match status" value="1"/>
</dbReference>
<dbReference type="InterPro" id="IPR032790">
    <property type="entry name" value="GDE_C"/>
</dbReference>
<dbReference type="Pfam" id="PF12439">
    <property type="entry name" value="GDE_N"/>
    <property type="match status" value="1"/>
</dbReference>
<evidence type="ECO:0000313" key="4">
    <source>
        <dbReference type="Proteomes" id="UP001155241"/>
    </source>
</evidence>
<dbReference type="InterPro" id="IPR010401">
    <property type="entry name" value="AGL/Gdb1"/>
</dbReference>
<evidence type="ECO:0000313" key="3">
    <source>
        <dbReference type="EMBL" id="MCO6046372.1"/>
    </source>
</evidence>
<name>A0A9X2FE51_9BACT</name>
<dbReference type="FunFam" id="1.50.10.10:FF:000073">
    <property type="entry name" value="Glycogen debranching enzyme, hypothetical (TreX-like)"/>
    <property type="match status" value="1"/>
</dbReference>
<reference evidence="3" key="1">
    <citation type="submission" date="2022-06" db="EMBL/GenBank/DDBJ databases">
        <title>Aeoliella straminimaris, a novel planctomycete from sediments.</title>
        <authorList>
            <person name="Vitorino I.R."/>
            <person name="Lage O.M."/>
        </authorList>
    </citation>
    <scope>NUCLEOTIDE SEQUENCE</scope>
    <source>
        <strain evidence="3">ICT_H6.2</strain>
    </source>
</reference>
<dbReference type="InterPro" id="IPR008928">
    <property type="entry name" value="6-hairpin_glycosidase_sf"/>
</dbReference>
<protein>
    <submittedName>
        <fullName evidence="3">Amylo-alpha-1,6-glucosidase</fullName>
    </submittedName>
</protein>
<gene>
    <name evidence="3" type="ORF">NG895_20935</name>
</gene>
<dbReference type="AlphaFoldDB" id="A0A9X2FE51"/>
<proteinExistence type="predicted"/>
<accession>A0A9X2FE51</accession>
<dbReference type="Gene3D" id="1.50.10.10">
    <property type="match status" value="1"/>
</dbReference>
<evidence type="ECO:0000259" key="2">
    <source>
        <dbReference type="Pfam" id="PF12439"/>
    </source>
</evidence>
<dbReference type="GO" id="GO:0004134">
    <property type="term" value="F:4-alpha-glucanotransferase activity"/>
    <property type="evidence" value="ECO:0007669"/>
    <property type="project" value="InterPro"/>
</dbReference>
<sequence>MPEQRATELVTRKPAWSSDPATLASQLLEREWLVTLGNGGYASGTVGGPPSRRHHGLLIAGLPAPYGRTHTLSHVREEVISSDGSRERLWGQHLLGESPELHGSENFESFFLQQGLPNWHYRVANTLIQKRIVPAFRENTLAVCYEVLDGDEAVSLDLRPMIQFRGHDAPVNTPVENGEWSFRTDGQVEVLASNANTPLRLRLDGMDFRCCDDELRIENSYYGIEDERGYDHVGSLWSPGRMLATLTAASPICLLVSTEPWLTFSKHSMEKLTQREMDRRDKLLEIGTQATSRLHRELVLAADQFLIRPAYRAADHKQMQGQHSHPDRRSVIAGYPWFTDWGRDTMISLPGLALSTGRFDEARRILLTFADYVRDGLIPNLFPEGANVGMYHTADATLWFFQALAAYHNCRDDGELMAELQPVLTEIIGAHIGGTHYGIGVDANDGLLRQGAPDVQLTWMDAKVGDWVVTPRRGKAVEINALWFNALRHYEQWMKTLGHERLANEARQAADRAFKSFNQRFWFASGRYLYDVVDGESGDDQSLRPNQLFAISLAYPVLARQHWQAVVERVSAELFTPVGLRSLAPSDPEYKGDYTGDVWARDAAYHQGTAWSWLLGPYLEACGKLEVEPQEFKSRIYEALDRHLSEACIGQVSEVFDGNAPHMPRGCFAQAWSVAELLRTEVGTAL</sequence>
<dbReference type="GO" id="GO:0005980">
    <property type="term" value="P:glycogen catabolic process"/>
    <property type="evidence" value="ECO:0007669"/>
    <property type="project" value="InterPro"/>
</dbReference>
<dbReference type="InterPro" id="IPR024742">
    <property type="entry name" value="Glycogen_debranch_N"/>
</dbReference>
<dbReference type="RefSeq" id="WP_252854484.1">
    <property type="nucleotide sequence ID" value="NZ_JAMXLR010000072.1"/>
</dbReference>
<organism evidence="3 4">
    <name type="scientific">Aeoliella straminimaris</name>
    <dbReference type="NCBI Taxonomy" id="2954799"/>
    <lineage>
        <taxon>Bacteria</taxon>
        <taxon>Pseudomonadati</taxon>
        <taxon>Planctomycetota</taxon>
        <taxon>Planctomycetia</taxon>
        <taxon>Pirellulales</taxon>
        <taxon>Lacipirellulaceae</taxon>
        <taxon>Aeoliella</taxon>
    </lineage>
</organism>
<dbReference type="Proteomes" id="UP001155241">
    <property type="component" value="Unassembled WGS sequence"/>
</dbReference>
<dbReference type="InterPro" id="IPR012341">
    <property type="entry name" value="6hp_glycosidase-like_sf"/>
</dbReference>
<dbReference type="PANTHER" id="PTHR10569">
    <property type="entry name" value="GLYCOGEN DEBRANCHING ENZYME"/>
    <property type="match status" value="1"/>
</dbReference>